<sequence length="145" mass="16410">MPLTGGRPRTFPSGSTKTRWPSFLPFLDVRSPEADMELQTSSLNNLSGSFHNGNIDNAMLSEREDSSELILPEPSSFVPKTEPNDEHLEILSMSRRKTTPRGGPSTIHDETEMFFLSISETVKRLPPSTKRESKWRCANWCTKQK</sequence>
<dbReference type="Pfam" id="PF02944">
    <property type="entry name" value="BESS"/>
    <property type="match status" value="1"/>
</dbReference>
<evidence type="ECO:0000313" key="4">
    <source>
        <dbReference type="Proteomes" id="UP001054945"/>
    </source>
</evidence>
<comment type="caution">
    <text evidence="3">The sequence shown here is derived from an EMBL/GenBank/DDBJ whole genome shotgun (WGS) entry which is preliminary data.</text>
</comment>
<keyword evidence="4" id="KW-1185">Reference proteome</keyword>
<proteinExistence type="predicted"/>
<name>A0AAV4QAM8_CAEEX</name>
<dbReference type="EMBL" id="BPLR01005792">
    <property type="protein sequence ID" value="GIY05045.1"/>
    <property type="molecule type" value="Genomic_DNA"/>
</dbReference>
<evidence type="ECO:0000256" key="1">
    <source>
        <dbReference type="SAM" id="MobiDB-lite"/>
    </source>
</evidence>
<accession>A0AAV4QAM8</accession>
<organism evidence="3 4">
    <name type="scientific">Caerostris extrusa</name>
    <name type="common">Bark spider</name>
    <name type="synonym">Caerostris bankana</name>
    <dbReference type="NCBI Taxonomy" id="172846"/>
    <lineage>
        <taxon>Eukaryota</taxon>
        <taxon>Metazoa</taxon>
        <taxon>Ecdysozoa</taxon>
        <taxon>Arthropoda</taxon>
        <taxon>Chelicerata</taxon>
        <taxon>Arachnida</taxon>
        <taxon>Araneae</taxon>
        <taxon>Araneomorphae</taxon>
        <taxon>Entelegynae</taxon>
        <taxon>Araneoidea</taxon>
        <taxon>Araneidae</taxon>
        <taxon>Caerostris</taxon>
    </lineage>
</organism>
<reference evidence="3 4" key="1">
    <citation type="submission" date="2021-06" db="EMBL/GenBank/DDBJ databases">
        <title>Caerostris extrusa draft genome.</title>
        <authorList>
            <person name="Kono N."/>
            <person name="Arakawa K."/>
        </authorList>
    </citation>
    <scope>NUCLEOTIDE SEQUENCE [LARGE SCALE GENOMIC DNA]</scope>
</reference>
<dbReference type="AlphaFoldDB" id="A0AAV4QAM8"/>
<feature type="domain" description="BESS" evidence="2">
    <location>
        <begin position="109"/>
        <end position="131"/>
    </location>
</feature>
<gene>
    <name evidence="3" type="primary">AVEN_138252_1</name>
    <name evidence="3" type="ORF">CEXT_706611</name>
</gene>
<dbReference type="InterPro" id="IPR004210">
    <property type="entry name" value="BESS_motif"/>
</dbReference>
<evidence type="ECO:0000313" key="3">
    <source>
        <dbReference type="EMBL" id="GIY05045.1"/>
    </source>
</evidence>
<evidence type="ECO:0000259" key="2">
    <source>
        <dbReference type="Pfam" id="PF02944"/>
    </source>
</evidence>
<feature type="region of interest" description="Disordered" evidence="1">
    <location>
        <begin position="73"/>
        <end position="109"/>
    </location>
</feature>
<protein>
    <submittedName>
        <fullName evidence="3">BESS domain-containing protein</fullName>
    </submittedName>
</protein>
<dbReference type="Proteomes" id="UP001054945">
    <property type="component" value="Unassembled WGS sequence"/>
</dbReference>
<dbReference type="GO" id="GO:0003677">
    <property type="term" value="F:DNA binding"/>
    <property type="evidence" value="ECO:0007669"/>
    <property type="project" value="InterPro"/>
</dbReference>